<proteinExistence type="predicted"/>
<accession>E9FW69</accession>
<reference evidence="2 3" key="1">
    <citation type="journal article" date="2011" name="Science">
        <title>The ecoresponsive genome of Daphnia pulex.</title>
        <authorList>
            <person name="Colbourne J.K."/>
            <person name="Pfrender M.E."/>
            <person name="Gilbert D."/>
            <person name="Thomas W.K."/>
            <person name="Tucker A."/>
            <person name="Oakley T.H."/>
            <person name="Tokishita S."/>
            <person name="Aerts A."/>
            <person name="Arnold G.J."/>
            <person name="Basu M.K."/>
            <person name="Bauer D.J."/>
            <person name="Caceres C.E."/>
            <person name="Carmel L."/>
            <person name="Casola C."/>
            <person name="Choi J.H."/>
            <person name="Detter J.C."/>
            <person name="Dong Q."/>
            <person name="Dusheyko S."/>
            <person name="Eads B.D."/>
            <person name="Frohlich T."/>
            <person name="Geiler-Samerotte K.A."/>
            <person name="Gerlach D."/>
            <person name="Hatcher P."/>
            <person name="Jogdeo S."/>
            <person name="Krijgsveld J."/>
            <person name="Kriventseva E.V."/>
            <person name="Kultz D."/>
            <person name="Laforsch C."/>
            <person name="Lindquist E."/>
            <person name="Lopez J."/>
            <person name="Manak J.R."/>
            <person name="Muller J."/>
            <person name="Pangilinan J."/>
            <person name="Patwardhan R.P."/>
            <person name="Pitluck S."/>
            <person name="Pritham E.J."/>
            <person name="Rechtsteiner A."/>
            <person name="Rho M."/>
            <person name="Rogozin I.B."/>
            <person name="Sakarya O."/>
            <person name="Salamov A."/>
            <person name="Schaack S."/>
            <person name="Shapiro H."/>
            <person name="Shiga Y."/>
            <person name="Skalitzky C."/>
            <person name="Smith Z."/>
            <person name="Souvorov A."/>
            <person name="Sung W."/>
            <person name="Tang Z."/>
            <person name="Tsuchiya D."/>
            <person name="Tu H."/>
            <person name="Vos H."/>
            <person name="Wang M."/>
            <person name="Wolf Y.I."/>
            <person name="Yamagata H."/>
            <person name="Yamada T."/>
            <person name="Ye Y."/>
            <person name="Shaw J.R."/>
            <person name="Andrews J."/>
            <person name="Crease T.J."/>
            <person name="Tang H."/>
            <person name="Lucas S.M."/>
            <person name="Robertson H.M."/>
            <person name="Bork P."/>
            <person name="Koonin E.V."/>
            <person name="Zdobnov E.M."/>
            <person name="Grigoriev I.V."/>
            <person name="Lynch M."/>
            <person name="Boore J.L."/>
        </authorList>
    </citation>
    <scope>NUCLEOTIDE SEQUENCE [LARGE SCALE GENOMIC DNA]</scope>
</reference>
<sequence>MIRRRAEKEKGIMSLVENRPFSYRMLSTWTAFWSFCQGFFIHIFQQQNNTRVRFVEAGFELLDE</sequence>
<evidence type="ECO:0000313" key="2">
    <source>
        <dbReference type="EMBL" id="EFX88978.1"/>
    </source>
</evidence>
<name>E9FW69_DAPPU</name>
<evidence type="ECO:0000256" key="1">
    <source>
        <dbReference type="SAM" id="Phobius"/>
    </source>
</evidence>
<dbReference type="KEGG" id="dpx:DAPPUDRAFT_233951"/>
<protein>
    <submittedName>
        <fullName evidence="2">Uncharacterized protein</fullName>
    </submittedName>
</protein>
<keyword evidence="3" id="KW-1185">Reference proteome</keyword>
<dbReference type="EMBL" id="GL732525">
    <property type="protein sequence ID" value="EFX88978.1"/>
    <property type="molecule type" value="Genomic_DNA"/>
</dbReference>
<feature type="transmembrane region" description="Helical" evidence="1">
    <location>
        <begin position="21"/>
        <end position="44"/>
    </location>
</feature>
<keyword evidence="1" id="KW-0472">Membrane</keyword>
<organism evidence="2 3">
    <name type="scientific">Daphnia pulex</name>
    <name type="common">Water flea</name>
    <dbReference type="NCBI Taxonomy" id="6669"/>
    <lineage>
        <taxon>Eukaryota</taxon>
        <taxon>Metazoa</taxon>
        <taxon>Ecdysozoa</taxon>
        <taxon>Arthropoda</taxon>
        <taxon>Crustacea</taxon>
        <taxon>Branchiopoda</taxon>
        <taxon>Diplostraca</taxon>
        <taxon>Cladocera</taxon>
        <taxon>Anomopoda</taxon>
        <taxon>Daphniidae</taxon>
        <taxon>Daphnia</taxon>
    </lineage>
</organism>
<keyword evidence="1" id="KW-1133">Transmembrane helix</keyword>
<dbReference type="HOGENOM" id="CLU_2869840_0_0_1"/>
<dbReference type="Proteomes" id="UP000000305">
    <property type="component" value="Unassembled WGS sequence"/>
</dbReference>
<evidence type="ECO:0000313" key="3">
    <source>
        <dbReference type="Proteomes" id="UP000000305"/>
    </source>
</evidence>
<gene>
    <name evidence="2" type="ORF">DAPPUDRAFT_233951</name>
</gene>
<dbReference type="AlphaFoldDB" id="E9FW69"/>
<dbReference type="InParanoid" id="E9FW69"/>
<keyword evidence="1" id="KW-0812">Transmembrane</keyword>